<evidence type="ECO:0000313" key="8">
    <source>
        <dbReference type="EMBL" id="KWV56966.1"/>
    </source>
</evidence>
<evidence type="ECO:0000256" key="2">
    <source>
        <dbReference type="ARBA" id="ARBA00012150"/>
    </source>
</evidence>
<dbReference type="PANTHER" id="PTHR47268:SF4">
    <property type="entry name" value="ACYLPHOSPHATASE"/>
    <property type="match status" value="1"/>
</dbReference>
<dbReference type="SUPFAM" id="SSF54975">
    <property type="entry name" value="Acylphosphatase/BLUF domain-like"/>
    <property type="match status" value="1"/>
</dbReference>
<keyword evidence="9" id="KW-1185">Reference proteome</keyword>
<reference evidence="8 9" key="1">
    <citation type="submission" date="2015-11" db="EMBL/GenBank/DDBJ databases">
        <title>Draft Genome Sequence of the Strain BR 10423 (Rhizobium sp.) isolated from nodules of Mimosa pudica.</title>
        <authorList>
            <person name="Barauna A.C."/>
            <person name="Zilli J.E."/>
            <person name="Simoes-Araujo J.L."/>
            <person name="Reis V.M."/>
            <person name="James E.K."/>
            <person name="Reis F.B.Jr."/>
            <person name="Rouws L.F."/>
            <person name="Passos S.R."/>
            <person name="Gois S.R."/>
        </authorList>
    </citation>
    <scope>NUCLEOTIDE SEQUENCE [LARGE SCALE GENOMIC DNA]</scope>
    <source>
        <strain evidence="8 9">BR10423</strain>
    </source>
</reference>
<dbReference type="InterPro" id="IPR036046">
    <property type="entry name" value="Acylphosphatase-like_dom_sf"/>
</dbReference>
<dbReference type="Pfam" id="PF00708">
    <property type="entry name" value="Acylphosphatase"/>
    <property type="match status" value="1"/>
</dbReference>
<dbReference type="PANTHER" id="PTHR47268">
    <property type="entry name" value="ACYLPHOSPHATASE"/>
    <property type="match status" value="1"/>
</dbReference>
<organism evidence="8 9">
    <name type="scientific">Rhizobium altiplani</name>
    <dbReference type="NCBI Taxonomy" id="1864509"/>
    <lineage>
        <taxon>Bacteria</taxon>
        <taxon>Pseudomonadati</taxon>
        <taxon>Pseudomonadota</taxon>
        <taxon>Alphaproteobacteria</taxon>
        <taxon>Hyphomicrobiales</taxon>
        <taxon>Rhizobiaceae</taxon>
        <taxon>Rhizobium/Agrobacterium group</taxon>
        <taxon>Rhizobium</taxon>
    </lineage>
</organism>
<evidence type="ECO:0000256" key="1">
    <source>
        <dbReference type="ARBA" id="ARBA00005614"/>
    </source>
</evidence>
<dbReference type="OrthoDB" id="5295388at2"/>
<comment type="caution">
    <text evidence="8">The sequence shown here is derived from an EMBL/GenBank/DDBJ whole genome shotgun (WGS) entry which is preliminary data.</text>
</comment>
<dbReference type="GO" id="GO:0003998">
    <property type="term" value="F:acylphosphatase activity"/>
    <property type="evidence" value="ECO:0007669"/>
    <property type="project" value="UniProtKB-EC"/>
</dbReference>
<dbReference type="InterPro" id="IPR017968">
    <property type="entry name" value="Acylphosphatase_CS"/>
</dbReference>
<dbReference type="PROSITE" id="PS00150">
    <property type="entry name" value="ACYLPHOSPHATASE_1"/>
    <property type="match status" value="1"/>
</dbReference>
<dbReference type="InterPro" id="IPR020456">
    <property type="entry name" value="Acylphosphatase"/>
</dbReference>
<dbReference type="InterPro" id="IPR001792">
    <property type="entry name" value="Acylphosphatase-like_dom"/>
</dbReference>
<accession>A0A109JXM2</accession>
<evidence type="ECO:0000259" key="7">
    <source>
        <dbReference type="PROSITE" id="PS51160"/>
    </source>
</evidence>
<dbReference type="EC" id="3.6.1.7" evidence="2 4"/>
<evidence type="ECO:0000256" key="5">
    <source>
        <dbReference type="RuleBase" id="RU000553"/>
    </source>
</evidence>
<sequence length="94" mass="10088">MGENSKAVRVRISGLVQGVSFRVWTRFRAEEFGLEGWVRNETDGSVTALIAGPETAVSAMLKEFWKGPPGASVQAVEAEPVPPESVPSGFQITV</sequence>
<feature type="active site" evidence="4">
    <location>
        <position position="40"/>
    </location>
</feature>
<feature type="domain" description="Acylphosphatase-like" evidence="7">
    <location>
        <begin position="7"/>
        <end position="94"/>
    </location>
</feature>
<dbReference type="PRINTS" id="PR00112">
    <property type="entry name" value="ACYLPHPHTASE"/>
</dbReference>
<protein>
    <recommendedName>
        <fullName evidence="2 4">Acylphosphatase</fullName>
        <ecNumber evidence="2 4">3.6.1.7</ecNumber>
    </recommendedName>
</protein>
<evidence type="ECO:0000256" key="6">
    <source>
        <dbReference type="RuleBase" id="RU004168"/>
    </source>
</evidence>
<dbReference type="PROSITE" id="PS00151">
    <property type="entry name" value="ACYLPHOSPHATASE_2"/>
    <property type="match status" value="1"/>
</dbReference>
<dbReference type="AlphaFoldDB" id="A0A109JXM2"/>
<evidence type="ECO:0000256" key="3">
    <source>
        <dbReference type="ARBA" id="ARBA00047645"/>
    </source>
</evidence>
<dbReference type="RefSeq" id="WP_062369052.1">
    <property type="nucleotide sequence ID" value="NZ_LNCD01000033.1"/>
</dbReference>
<comment type="similarity">
    <text evidence="1 6">Belongs to the acylphosphatase family.</text>
</comment>
<proteinExistence type="inferred from homology"/>
<name>A0A109JXM2_9HYPH</name>
<keyword evidence="4 5" id="KW-0378">Hydrolase</keyword>
<dbReference type="Proteomes" id="UP000068164">
    <property type="component" value="Unassembled WGS sequence"/>
</dbReference>
<comment type="catalytic activity">
    <reaction evidence="3 4 5">
        <text>an acyl phosphate + H2O = a carboxylate + phosphate + H(+)</text>
        <dbReference type="Rhea" id="RHEA:14965"/>
        <dbReference type="ChEBI" id="CHEBI:15377"/>
        <dbReference type="ChEBI" id="CHEBI:15378"/>
        <dbReference type="ChEBI" id="CHEBI:29067"/>
        <dbReference type="ChEBI" id="CHEBI:43474"/>
        <dbReference type="ChEBI" id="CHEBI:59918"/>
        <dbReference type="EC" id="3.6.1.7"/>
    </reaction>
</comment>
<feature type="active site" evidence="4">
    <location>
        <position position="22"/>
    </location>
</feature>
<dbReference type="NCBIfam" id="NF010999">
    <property type="entry name" value="PRK14425.1"/>
    <property type="match status" value="1"/>
</dbReference>
<evidence type="ECO:0000313" key="9">
    <source>
        <dbReference type="Proteomes" id="UP000068164"/>
    </source>
</evidence>
<dbReference type="Gene3D" id="3.30.70.100">
    <property type="match status" value="1"/>
</dbReference>
<dbReference type="PROSITE" id="PS51160">
    <property type="entry name" value="ACYLPHOSPHATASE_3"/>
    <property type="match status" value="1"/>
</dbReference>
<gene>
    <name evidence="8" type="ORF">AS026_32680</name>
</gene>
<dbReference type="EMBL" id="LNCD01000033">
    <property type="protein sequence ID" value="KWV56966.1"/>
    <property type="molecule type" value="Genomic_DNA"/>
</dbReference>
<evidence type="ECO:0000256" key="4">
    <source>
        <dbReference type="PROSITE-ProRule" id="PRU00520"/>
    </source>
</evidence>